<organism evidence="11 12">
    <name type="scientific">Saccharopolyspora dendranthemae</name>
    <dbReference type="NCBI Taxonomy" id="1181886"/>
    <lineage>
        <taxon>Bacteria</taxon>
        <taxon>Bacillati</taxon>
        <taxon>Actinomycetota</taxon>
        <taxon>Actinomycetes</taxon>
        <taxon>Pseudonocardiales</taxon>
        <taxon>Pseudonocardiaceae</taxon>
        <taxon>Saccharopolyspora</taxon>
    </lineage>
</organism>
<dbReference type="GO" id="GO:0004497">
    <property type="term" value="F:monooxygenase activity"/>
    <property type="evidence" value="ECO:0007669"/>
    <property type="project" value="UniProtKB-KW"/>
</dbReference>
<dbReference type="InterPro" id="IPR001128">
    <property type="entry name" value="Cyt_P450"/>
</dbReference>
<evidence type="ECO:0000256" key="6">
    <source>
        <dbReference type="ARBA" id="ARBA00023002"/>
    </source>
</evidence>
<dbReference type="GO" id="GO:0016705">
    <property type="term" value="F:oxidoreductase activity, acting on paired donors, with incorporation or reduction of molecular oxygen"/>
    <property type="evidence" value="ECO:0007669"/>
    <property type="project" value="InterPro"/>
</dbReference>
<dbReference type="InterPro" id="IPR036396">
    <property type="entry name" value="Cyt_P450_sf"/>
</dbReference>
<keyword evidence="5 9" id="KW-0479">Metal-binding</keyword>
<keyword evidence="4 9" id="KW-0349">Heme</keyword>
<accession>A0A561U2U6</accession>
<keyword evidence="7 9" id="KW-0408">Iron</keyword>
<feature type="region of interest" description="Disordered" evidence="10">
    <location>
        <begin position="57"/>
        <end position="84"/>
    </location>
</feature>
<name>A0A561U2U6_9PSEU</name>
<keyword evidence="3" id="KW-0963">Cytoplasm</keyword>
<dbReference type="RefSeq" id="WP_145743881.1">
    <property type="nucleotide sequence ID" value="NZ_VIWX01000005.1"/>
</dbReference>
<evidence type="ECO:0000313" key="11">
    <source>
        <dbReference type="EMBL" id="TWF93689.1"/>
    </source>
</evidence>
<comment type="subcellular location">
    <subcellularLocation>
        <location evidence="1">Cytoplasm</location>
    </subcellularLocation>
</comment>
<keyword evidence="6 9" id="KW-0560">Oxidoreductase</keyword>
<reference evidence="11 12" key="1">
    <citation type="submission" date="2019-06" db="EMBL/GenBank/DDBJ databases">
        <title>Sequencing the genomes of 1000 actinobacteria strains.</title>
        <authorList>
            <person name="Klenk H.-P."/>
        </authorList>
    </citation>
    <scope>NUCLEOTIDE SEQUENCE [LARGE SCALE GENOMIC DNA]</scope>
    <source>
        <strain evidence="11 12">DSM 46699</strain>
    </source>
</reference>
<evidence type="ECO:0000256" key="9">
    <source>
        <dbReference type="RuleBase" id="RU000461"/>
    </source>
</evidence>
<dbReference type="Pfam" id="PF00067">
    <property type="entry name" value="p450"/>
    <property type="match status" value="2"/>
</dbReference>
<keyword evidence="8 9" id="KW-0503">Monooxygenase</keyword>
<keyword evidence="12" id="KW-1185">Reference proteome</keyword>
<dbReference type="CDD" id="cd11029">
    <property type="entry name" value="CYP107-like"/>
    <property type="match status" value="1"/>
</dbReference>
<sequence length="384" mass="42674">MEELTAEGFDVDPQACYRRWAEHGPVVRVRFADGRAGWVVTGYAEARAALTDSRLSKSGANERWRDGGQGRPEHTHMLDSDPPEHTRLRKLVNKAFTPGAVERMRPRIEAIASGLLDDVETRGGIFDLLESFAVPLPVTVIGEMLGVRDADMAEFRRLCTGLFTARPEADSWRLLHEFLGDLVRSKREQPADDLLSGLVRARDEQDRLSERELVTTSFLLLFAGHETTVNLIGNGTWALLRNPRQWARLRDHPDEVVGVVEEMLRYDGPVGLATLRYASEPLSIAGVPIVEGDFVHVAIDAANRDPQRFAEPEVFAPDGDSSGHIAFGHGIHHCLGAPLARLEAEIAFTRLVERFPDLRLAEPEPDRVPGFRFRGFSALPVTPS</sequence>
<dbReference type="AlphaFoldDB" id="A0A561U2U6"/>
<dbReference type="FunFam" id="1.10.630.10:FF:000018">
    <property type="entry name" value="Cytochrome P450 monooxygenase"/>
    <property type="match status" value="1"/>
</dbReference>
<evidence type="ECO:0000256" key="8">
    <source>
        <dbReference type="ARBA" id="ARBA00023033"/>
    </source>
</evidence>
<proteinExistence type="inferred from homology"/>
<dbReference type="PANTHER" id="PTHR46696">
    <property type="entry name" value="P450, PUTATIVE (EUROFUNG)-RELATED"/>
    <property type="match status" value="1"/>
</dbReference>
<dbReference type="SUPFAM" id="SSF48264">
    <property type="entry name" value="Cytochrome P450"/>
    <property type="match status" value="1"/>
</dbReference>
<comment type="similarity">
    <text evidence="2 9">Belongs to the cytochrome P450 family.</text>
</comment>
<dbReference type="InterPro" id="IPR017972">
    <property type="entry name" value="Cyt_P450_CS"/>
</dbReference>
<dbReference type="GO" id="GO:0005506">
    <property type="term" value="F:iron ion binding"/>
    <property type="evidence" value="ECO:0007669"/>
    <property type="project" value="InterPro"/>
</dbReference>
<dbReference type="PRINTS" id="PR00359">
    <property type="entry name" value="BP450"/>
</dbReference>
<dbReference type="EMBL" id="VIWX01000005">
    <property type="protein sequence ID" value="TWF93689.1"/>
    <property type="molecule type" value="Genomic_DNA"/>
</dbReference>
<feature type="compositionally biased region" description="Basic and acidic residues" evidence="10">
    <location>
        <begin position="60"/>
        <end position="84"/>
    </location>
</feature>
<dbReference type="Gene3D" id="1.10.630.10">
    <property type="entry name" value="Cytochrome P450"/>
    <property type="match status" value="1"/>
</dbReference>
<dbReference type="GO" id="GO:0005737">
    <property type="term" value="C:cytoplasm"/>
    <property type="evidence" value="ECO:0007669"/>
    <property type="project" value="UniProtKB-SubCell"/>
</dbReference>
<evidence type="ECO:0000256" key="5">
    <source>
        <dbReference type="ARBA" id="ARBA00022723"/>
    </source>
</evidence>
<evidence type="ECO:0000256" key="1">
    <source>
        <dbReference type="ARBA" id="ARBA00004496"/>
    </source>
</evidence>
<evidence type="ECO:0000256" key="3">
    <source>
        <dbReference type="ARBA" id="ARBA00022490"/>
    </source>
</evidence>
<dbReference type="PANTHER" id="PTHR46696:SF1">
    <property type="entry name" value="CYTOCHROME P450 YJIB-RELATED"/>
    <property type="match status" value="1"/>
</dbReference>
<dbReference type="OrthoDB" id="5500002at2"/>
<evidence type="ECO:0000256" key="7">
    <source>
        <dbReference type="ARBA" id="ARBA00023004"/>
    </source>
</evidence>
<evidence type="ECO:0000256" key="10">
    <source>
        <dbReference type="SAM" id="MobiDB-lite"/>
    </source>
</evidence>
<dbReference type="PROSITE" id="PS00086">
    <property type="entry name" value="CYTOCHROME_P450"/>
    <property type="match status" value="1"/>
</dbReference>
<evidence type="ECO:0000256" key="2">
    <source>
        <dbReference type="ARBA" id="ARBA00010617"/>
    </source>
</evidence>
<evidence type="ECO:0000256" key="4">
    <source>
        <dbReference type="ARBA" id="ARBA00022617"/>
    </source>
</evidence>
<protein>
    <submittedName>
        <fullName evidence="11">Cytochrome P450</fullName>
    </submittedName>
</protein>
<evidence type="ECO:0000313" key="12">
    <source>
        <dbReference type="Proteomes" id="UP000316184"/>
    </source>
</evidence>
<dbReference type="GO" id="GO:0020037">
    <property type="term" value="F:heme binding"/>
    <property type="evidence" value="ECO:0007669"/>
    <property type="project" value="InterPro"/>
</dbReference>
<gene>
    <name evidence="11" type="ORF">FHU35_15545</name>
</gene>
<dbReference type="Proteomes" id="UP000316184">
    <property type="component" value="Unassembled WGS sequence"/>
</dbReference>
<comment type="caution">
    <text evidence="11">The sequence shown here is derived from an EMBL/GenBank/DDBJ whole genome shotgun (WGS) entry which is preliminary data.</text>
</comment>
<dbReference type="InterPro" id="IPR002397">
    <property type="entry name" value="Cyt_P450_B"/>
</dbReference>